<dbReference type="PANTHER" id="PTHR11973">
    <property type="entry name" value="CELL SURFACE GLYCOPROTEIN MUC18-RELATED"/>
    <property type="match status" value="1"/>
</dbReference>
<evidence type="ECO:0000313" key="8">
    <source>
        <dbReference type="Proteomes" id="UP000311919"/>
    </source>
</evidence>
<feature type="non-terminal residue" evidence="7">
    <location>
        <position position="1"/>
    </location>
</feature>
<keyword evidence="8" id="KW-1185">Reference proteome</keyword>
<dbReference type="EMBL" id="SKCS01000106">
    <property type="protein sequence ID" value="TNN16729.1"/>
    <property type="molecule type" value="Genomic_DNA"/>
</dbReference>
<dbReference type="OrthoDB" id="6284657at2759"/>
<dbReference type="Proteomes" id="UP000311919">
    <property type="component" value="Unassembled WGS sequence"/>
</dbReference>
<evidence type="ECO:0000256" key="5">
    <source>
        <dbReference type="SAM" id="MobiDB-lite"/>
    </source>
</evidence>
<evidence type="ECO:0000313" key="7">
    <source>
        <dbReference type="EMBL" id="TNN16729.1"/>
    </source>
</evidence>
<dbReference type="InterPro" id="IPR051116">
    <property type="entry name" value="Surface_Rcpt/Adhesion_Mol"/>
</dbReference>
<evidence type="ECO:0000256" key="4">
    <source>
        <dbReference type="ARBA" id="ARBA00023180"/>
    </source>
</evidence>
<organism evidence="7 8">
    <name type="scientific">Schistosoma japonicum</name>
    <name type="common">Blood fluke</name>
    <dbReference type="NCBI Taxonomy" id="6182"/>
    <lineage>
        <taxon>Eukaryota</taxon>
        <taxon>Metazoa</taxon>
        <taxon>Spiralia</taxon>
        <taxon>Lophotrochozoa</taxon>
        <taxon>Platyhelminthes</taxon>
        <taxon>Trematoda</taxon>
        <taxon>Digenea</taxon>
        <taxon>Strigeidida</taxon>
        <taxon>Schistosomatoidea</taxon>
        <taxon>Schistosomatidae</taxon>
        <taxon>Schistosoma</taxon>
    </lineage>
</organism>
<dbReference type="InterPro" id="IPR003599">
    <property type="entry name" value="Ig_sub"/>
</dbReference>
<feature type="region of interest" description="Disordered" evidence="5">
    <location>
        <begin position="2866"/>
        <end position="2888"/>
    </location>
</feature>
<evidence type="ECO:0000259" key="6">
    <source>
        <dbReference type="PROSITE" id="PS50835"/>
    </source>
</evidence>
<evidence type="ECO:0000256" key="2">
    <source>
        <dbReference type="ARBA" id="ARBA00022692"/>
    </source>
</evidence>
<feature type="region of interest" description="Disordered" evidence="5">
    <location>
        <begin position="1579"/>
        <end position="1599"/>
    </location>
</feature>
<dbReference type="GO" id="GO:0005886">
    <property type="term" value="C:plasma membrane"/>
    <property type="evidence" value="ECO:0007669"/>
    <property type="project" value="TreeGrafter"/>
</dbReference>
<proteinExistence type="predicted"/>
<evidence type="ECO:0000256" key="3">
    <source>
        <dbReference type="ARBA" id="ARBA00022989"/>
    </source>
</evidence>
<gene>
    <name evidence="7" type="ORF">EWB00_000179</name>
</gene>
<protein>
    <submittedName>
        <fullName evidence="7">Basement membrane-specific heparan sulfate proteoglycan core</fullName>
    </submittedName>
</protein>
<feature type="domain" description="Ig-like" evidence="6">
    <location>
        <begin position="1487"/>
        <end position="1572"/>
    </location>
</feature>
<feature type="domain" description="Ig-like" evidence="6">
    <location>
        <begin position="813"/>
        <end position="921"/>
    </location>
</feature>
<comment type="caution">
    <text evidence="7">The sequence shown here is derived from an EMBL/GenBank/DDBJ whole genome shotgun (WGS) entry which is preliminary data.</text>
</comment>
<keyword evidence="3" id="KW-1133">Transmembrane helix</keyword>
<keyword evidence="4" id="KW-0325">Glycoprotein</keyword>
<accession>A0A4Z2DJR5</accession>
<dbReference type="InterPro" id="IPR007110">
    <property type="entry name" value="Ig-like_dom"/>
</dbReference>
<keyword evidence="3" id="KW-0472">Membrane</keyword>
<sequence>ITTKDSDIVIKVNGLDENGALTADKGDNVELKCVAMNQTTNEPITKETTSNIEINYGLEVIHFNGLPASTSVLAKTIDINPETGDIKLNELFSQMNNKEIRNRVQSRCIAEINYKSDEYPDQGLQRYSSPYFLVNIPKEIEELPDYIDVSRSRYEVTVDGLNNQGVLKLQPGQNIQLKCIIRDKETDTLMDALTQNQYIGWQFPVLPSGSQVNMGDFATNSKIQGNELHLEGVRNDYPENLQGRCWFDDGFMSYYSPFFPIVSPNSVTDGRVRVEVQEIGTSGDKEYSCTAYDSREGKRLSNVTYDWKFTTPNGDTIPTIYYFDSIQSYNNKLKLGIINTHTKLPEHLRHIERIEGRCIVLAKDYTVDDEKKPGKINVYESRPFVIINPLAIDPNELLTSPDSFIKGHRLYVNVDGLTNGAVVSPVGSTVTLTCQVYDSMGHIPVENLNYYWEIKRRDGTPIDTAVLAENYVNVKGPGGNTLIIGSLRPSSAGIIGRCVVTNESLPDSTMLDTMGLLKPGEKIYSPSFDFITTGTRSPDDVVYGGNKDYEIDGKDYEVVIEGLDEDGQLKVTKDDNKTLTVFLRHKETGEQIFPSPPNTCAGIETRYINGYPAPLSSLADTYEFQSDNGKFHLYNMKEPSTSLPVQMRFIIEQKKLDDEGKPKDLIRYASQYIDLIPKEDGLSDKLPMEKIYPIIDGLNACGMLPLVTGNNITLICRPNDTRLLSESLLYDWEVRDKYGQILPRSNLLAKTIKQENNRLTLIGMMKPSIQSYGRCIIMRLSGMRDRYSSDYFEIGEHGLECEPSGPQIIPDVPGYIPKPHERYEVLIRIVGLNEMGEVVAKPGDDVTLKCLALNTTTQQPIPNVSTGWSFMNDYEETLPIGKLATSVKLSHDDELQLTNLHENANARGRCMITLDQKVTLSSPYFRFHVPGETILPHTPISPSYSDKRVRVEINGLNKQNQISVTRVGDDATLRCQAIVVDSSSPLYPVHGVRYGWEWRYTDEDPVLTSNIAVHLETNGDRLGLRGIRPPPGTKGRNVKGRCIVHVPAQQIDSSLSPDDVLVYGSDYFSIDVARKPTTVDPLLIPITGRESDNIEIIVDGLDNEGYLVGNEKDSASVVCEARNRTTKQRLSTEGLRAEYDVIYGWEFSDATGRSVDSSLFADSVSIDSSGNLRLRDLVAPNHGNLPFKIRCKAIVNKRPITPDEKPTSPKLYTSDYFGVDVRRSDGTSTRTDQEVDIKGSLIKVKIDGLKPDGTFTAQLGENSSITCIAINSNTNEPIDDVTIGWDIRRLNGIIINMGILAEQVTQEMNKLEFYSMKPITDDIQGRCLVYRGKQIYRSDYFKLKVSTTPKDVDIEGDGRILVHLMDISPIDRKILLKSNEPEKIRCIGTDAQTGDQLNDLNYGWDYYYTPSDTSIPIRNSLGPMISNVEESSDGYLFILPSNNLNQNGEAYLRCRLTNGTSIYSSPYYRLVAESDEDITEVIPVTTPQYLVTVHGLDKDGQLQSKQGDRVSLECSAIDMTTRQPAENVIYAWEFHESDAYQRKGDILFAQNQITLTNLNSLSGIVKGRCKVSLKGSDKWDNGLEPEIKPPTSDDEQKQREYDEAIKQKGIKEADESDDRITVTVNGLNDDGNLIGAAGAETTLDCNAKVKEDVNAVMLEYNWKLMDASGNPIPLTYLANEVNLSSSDGVLHMKGLHVNKLSENGNLKGQCIVNVNISDTTVTSDESMKDKFQQLIYNSKMFGIAITEDGTYTGPIGGLDLHMNKVRVGVIGLTSSNQLSAESGDKVNLQCYAIDAQTNTSITDVIYAWEIRDRNDQLVITETVAKIVMRSENVISFIHLRPTDNLQWNQQIFGRCSVFNPTSKHLYYSDYFHINVRQPMTDGKTGPDSQVHVEVKGVPPDGILSVEEGENVNLQCQAVNTTDNTPITSDQATYHFQFDEASPDRDDTYGGYLADEIIQEQLPDNESGVKLTLNGIKYGKWHRGRCVVTLLQTDYDKELKESVKRYTSKYFWSDIRHKGEVQLEGFHPKNQITTINGITYDPNVLIKVYGTNSNDTITLKPGEDVELNCYALESSTGEPIKGMKYAWELHTYDNQPINTNRLANQLFTGTNISETGQKLQLKGYRSSGEGIRLRCLAKGTDQVENIIRHNQMYASPIYTFETIKGIDDMEKKPDSGSKRYEPSQLQPEVIGLNPDGTLTAKEDENVKLQCQVIDLSTGNPIEDEQFNVGWTIATGPDGQPVPFNNVANTVIINNGELNLNELKLTTPKSGGLRGYCSLYLNEDKLINPEKYENNTVVLNSDVFVIHVSSKQPDIHLVQPDTEDDKTPYTQWIPGKDPKNSVIVKVYDIRPDGSVIVPPGGNLKLNCLALDAVSLRRLTSTDQIPPLFTWELRSSIGGQLLPYTEQASGSIIIKQPTKDPKLAEEVGVSTMELETLRLPVDAPSGAWSRCVVQIGQQVFTSPYFHIQLQKETTMETYSPLPKSHWSDDKSIELIVKGLDSEGNKIVQEGENVELTCEARNAETQEVLKDDRILLGWQFLDPEKHAYLTPWVSNAQISGDKLQLQEIEIPGEQDNRWNVWGYCVADIKDGDRIKHYQSEPFNLGVVAEEITGISTVSPLVKRDGVYVKVQGISDDGLFTATEGSNAELTCQAIDFNTGHSYDDNKVTYGWDWRQMDGEPADLSEIGDVVTTNDNKITISNIHYITPKKGRCHVTVWPKDDNSLSQPPKTYSSDFFFTNIQPTSTIHKLQPEDILPVDATKDDKVIFDITPMDTNKQQISLTVNDGNTDEINVMAKLASTNIPLDETTNPQLLRYSYDLAYINGLPAHTGELGESIEFNSKNGKLIINNPHYTTKPIKIRFNAIVNETDSSNEGVADEEQTEAKVNQKSTISENSNKVQIDGLDENGNAAGVPGKDLKLTCLVL</sequence>
<reference evidence="7 8" key="1">
    <citation type="submission" date="2019-03" db="EMBL/GenBank/DDBJ databases">
        <title>An improved genome assembly of the fluke Schistosoma japonicum.</title>
        <authorList>
            <person name="Hu W."/>
            <person name="Luo F."/>
            <person name="Yin M."/>
            <person name="Mo X."/>
            <person name="Sun C."/>
            <person name="Wu Q."/>
            <person name="Zhu B."/>
            <person name="Xiang M."/>
            <person name="Wang J."/>
            <person name="Wang Y."/>
            <person name="Zhang T."/>
            <person name="Xu B."/>
            <person name="Zheng H."/>
            <person name="Feng Z."/>
        </authorList>
    </citation>
    <scope>NUCLEOTIDE SEQUENCE [LARGE SCALE GENOMIC DNA]</scope>
    <source>
        <strain evidence="7">HuSjv2</strain>
        <tissue evidence="7">Worms</tissue>
    </source>
</reference>
<name>A0A4Z2DJR5_SCHJA</name>
<feature type="non-terminal residue" evidence="7">
    <location>
        <position position="2920"/>
    </location>
</feature>
<dbReference type="SUPFAM" id="SSF48726">
    <property type="entry name" value="Immunoglobulin"/>
    <property type="match status" value="1"/>
</dbReference>
<feature type="compositionally biased region" description="Polar residues" evidence="5">
    <location>
        <begin position="2879"/>
        <end position="2888"/>
    </location>
</feature>
<dbReference type="SMART" id="SM00409">
    <property type="entry name" value="IG"/>
    <property type="match status" value="4"/>
</dbReference>
<dbReference type="STRING" id="6182.A0A4Z2DJR5"/>
<dbReference type="InterPro" id="IPR036179">
    <property type="entry name" value="Ig-like_dom_sf"/>
</dbReference>
<keyword evidence="2" id="KW-0812">Transmembrane</keyword>
<dbReference type="PROSITE" id="PS50835">
    <property type="entry name" value="IG_LIKE"/>
    <property type="match status" value="2"/>
</dbReference>
<dbReference type="PANTHER" id="PTHR11973:SF24">
    <property type="entry name" value="FIBRONECTIN TYPE-III DOMAIN-CONTAINING PROTEIN"/>
    <property type="match status" value="1"/>
</dbReference>
<comment type="subcellular location">
    <subcellularLocation>
        <location evidence="1">Membrane</location>
        <topology evidence="1">Single-pass type I membrane protein</topology>
    </subcellularLocation>
</comment>
<evidence type="ECO:0000256" key="1">
    <source>
        <dbReference type="ARBA" id="ARBA00004479"/>
    </source>
</evidence>